<comment type="caution">
    <text evidence="6">The sequence shown here is derived from an EMBL/GenBank/DDBJ whole genome shotgun (WGS) entry which is preliminary data.</text>
</comment>
<feature type="transmembrane region" description="Helical" evidence="4">
    <location>
        <begin position="104"/>
        <end position="128"/>
    </location>
</feature>
<feature type="transmembrane region" description="Helical" evidence="4">
    <location>
        <begin position="52"/>
        <end position="69"/>
    </location>
</feature>
<dbReference type="Pfam" id="PF07690">
    <property type="entry name" value="MFS_1"/>
    <property type="match status" value="1"/>
</dbReference>
<protein>
    <submittedName>
        <fullName evidence="6">MFS transporter</fullName>
    </submittedName>
</protein>
<evidence type="ECO:0000313" key="6">
    <source>
        <dbReference type="EMBL" id="KRG47887.1"/>
    </source>
</evidence>
<evidence type="ECO:0000256" key="2">
    <source>
        <dbReference type="ARBA" id="ARBA00022989"/>
    </source>
</evidence>
<feature type="transmembrane region" description="Helical" evidence="4">
    <location>
        <begin position="12"/>
        <end position="32"/>
    </location>
</feature>
<sequence>MAATVPPAPVTSRAPLFAMALAAGLAVANIYYNQPMLGVMASSLGDARVSAWIPALTQAGYAAGLLLLLPLGDMFERRRLIVVQFAVLALALVVTAAAPGLAMLAVGSVLVGATATVAQQIVPFAAILSPPEKRGAAIGTVMSGLLTGILLSRTVSGALSGVAGWRAVFWIAVPVALAAALLMARSLPAHAPAQRLRYRELLASLWHLWRDEPRLRRAACVQALLFAAFSAFWTVLSLHLAEPPLHLGATAAGLFGIVGAVGVAMAPVAGRIADRRGPAPVIRLGALATLVSWIVLGVWPGIAGLVVGVIVLDFGVQIALVSHQHLVYGLHPAFKSRLNTLFMTSMFVGGALGSWAAATVWHAFGWQGVAVLGVVLPALALLLTLQRAPRGATVHPHG</sequence>
<evidence type="ECO:0000313" key="7">
    <source>
        <dbReference type="Proteomes" id="UP000051802"/>
    </source>
</evidence>
<dbReference type="InterPro" id="IPR036259">
    <property type="entry name" value="MFS_trans_sf"/>
</dbReference>
<feature type="transmembrane region" description="Helical" evidence="4">
    <location>
        <begin position="364"/>
        <end position="385"/>
    </location>
</feature>
<dbReference type="EMBL" id="LLXU01000024">
    <property type="protein sequence ID" value="KRG47887.1"/>
    <property type="molecule type" value="Genomic_DNA"/>
</dbReference>
<feature type="transmembrane region" description="Helical" evidence="4">
    <location>
        <begin position="219"/>
        <end position="241"/>
    </location>
</feature>
<evidence type="ECO:0000259" key="5">
    <source>
        <dbReference type="PROSITE" id="PS50850"/>
    </source>
</evidence>
<dbReference type="PROSITE" id="PS50850">
    <property type="entry name" value="MFS"/>
    <property type="match status" value="1"/>
</dbReference>
<dbReference type="InterPro" id="IPR011701">
    <property type="entry name" value="MFS"/>
</dbReference>
<evidence type="ECO:0000256" key="1">
    <source>
        <dbReference type="ARBA" id="ARBA00022692"/>
    </source>
</evidence>
<reference evidence="6 7" key="1">
    <citation type="submission" date="2015-10" db="EMBL/GenBank/DDBJ databases">
        <title>Genome sequencing and analysis of members of genus Stenotrophomonas.</title>
        <authorList>
            <person name="Patil P.P."/>
            <person name="Midha S."/>
            <person name="Patil P.B."/>
        </authorList>
    </citation>
    <scope>NUCLEOTIDE SEQUENCE [LARGE SCALE GENOMIC DNA]</scope>
    <source>
        <strain evidence="6 7">JCM 16536</strain>
    </source>
</reference>
<proteinExistence type="predicted"/>
<dbReference type="SUPFAM" id="SSF103473">
    <property type="entry name" value="MFS general substrate transporter"/>
    <property type="match status" value="1"/>
</dbReference>
<feature type="transmembrane region" description="Helical" evidence="4">
    <location>
        <begin position="281"/>
        <end position="299"/>
    </location>
</feature>
<keyword evidence="1 4" id="KW-0812">Transmembrane</keyword>
<dbReference type="Proteomes" id="UP000051802">
    <property type="component" value="Unassembled WGS sequence"/>
</dbReference>
<evidence type="ECO:0000256" key="3">
    <source>
        <dbReference type="ARBA" id="ARBA00023136"/>
    </source>
</evidence>
<feature type="transmembrane region" description="Helical" evidence="4">
    <location>
        <begin position="247"/>
        <end position="269"/>
    </location>
</feature>
<dbReference type="PANTHER" id="PTHR42910:SF1">
    <property type="entry name" value="MAJOR FACILITATOR SUPERFAMILY (MFS) PROFILE DOMAIN-CONTAINING PROTEIN"/>
    <property type="match status" value="1"/>
</dbReference>
<dbReference type="GO" id="GO:0022857">
    <property type="term" value="F:transmembrane transporter activity"/>
    <property type="evidence" value="ECO:0007669"/>
    <property type="project" value="InterPro"/>
</dbReference>
<keyword evidence="7" id="KW-1185">Reference proteome</keyword>
<dbReference type="Gene3D" id="1.20.1250.20">
    <property type="entry name" value="MFS general substrate transporter like domains"/>
    <property type="match status" value="1"/>
</dbReference>
<dbReference type="PANTHER" id="PTHR42910">
    <property type="entry name" value="TRANSPORTER SCO4007-RELATED"/>
    <property type="match status" value="1"/>
</dbReference>
<accession>A0A0R0ARQ0</accession>
<organism evidence="6 7">
    <name type="scientific">Stenotrophomonas panacihumi</name>
    <dbReference type="NCBI Taxonomy" id="676599"/>
    <lineage>
        <taxon>Bacteria</taxon>
        <taxon>Pseudomonadati</taxon>
        <taxon>Pseudomonadota</taxon>
        <taxon>Gammaproteobacteria</taxon>
        <taxon>Lysobacterales</taxon>
        <taxon>Lysobacteraceae</taxon>
        <taxon>Stenotrophomonas</taxon>
    </lineage>
</organism>
<feature type="transmembrane region" description="Helical" evidence="4">
    <location>
        <begin position="167"/>
        <end position="187"/>
    </location>
</feature>
<dbReference type="CDD" id="cd17324">
    <property type="entry name" value="MFS_NepI_like"/>
    <property type="match status" value="1"/>
</dbReference>
<name>A0A0R0ARQ0_9GAMM</name>
<feature type="transmembrane region" description="Helical" evidence="4">
    <location>
        <begin position="340"/>
        <end position="358"/>
    </location>
</feature>
<feature type="transmembrane region" description="Helical" evidence="4">
    <location>
        <begin position="305"/>
        <end position="328"/>
    </location>
</feature>
<feature type="transmembrane region" description="Helical" evidence="4">
    <location>
        <begin position="81"/>
        <end position="98"/>
    </location>
</feature>
<dbReference type="AlphaFoldDB" id="A0A0R0ARQ0"/>
<gene>
    <name evidence="6" type="ORF">ARC20_02930</name>
</gene>
<evidence type="ECO:0000256" key="4">
    <source>
        <dbReference type="SAM" id="Phobius"/>
    </source>
</evidence>
<keyword evidence="2 4" id="KW-1133">Transmembrane helix</keyword>
<dbReference type="RefSeq" id="WP_057643184.1">
    <property type="nucleotide sequence ID" value="NZ_LLXU01000024.1"/>
</dbReference>
<feature type="transmembrane region" description="Helical" evidence="4">
    <location>
        <begin position="135"/>
        <end position="155"/>
    </location>
</feature>
<keyword evidence="3 4" id="KW-0472">Membrane</keyword>
<dbReference type="STRING" id="676599.ARC20_02930"/>
<dbReference type="InterPro" id="IPR020846">
    <property type="entry name" value="MFS_dom"/>
</dbReference>
<feature type="domain" description="Major facilitator superfamily (MFS) profile" evidence="5">
    <location>
        <begin position="15"/>
        <end position="392"/>
    </location>
</feature>